<dbReference type="Proteomes" id="UP000009877">
    <property type="component" value="Unassembled WGS sequence"/>
</dbReference>
<feature type="modified residue" description="N6-(pyridoxal phosphate)lysine" evidence="9">
    <location>
        <position position="225"/>
    </location>
</feature>
<dbReference type="STRING" id="71999.KPaMU14_00920"/>
<evidence type="ECO:0000313" key="12">
    <source>
        <dbReference type="EMBL" id="EME35567.1"/>
    </source>
</evidence>
<dbReference type="GO" id="GO:0019346">
    <property type="term" value="P:transsulfuration"/>
    <property type="evidence" value="ECO:0007669"/>
    <property type="project" value="InterPro"/>
</dbReference>
<dbReference type="RefSeq" id="WP_006215760.1">
    <property type="nucleotide sequence ID" value="NZ_ANHZ02000030.1"/>
</dbReference>
<organism evidence="12 13">
    <name type="scientific">Kocuria palustris PEL</name>
    <dbReference type="NCBI Taxonomy" id="1236550"/>
    <lineage>
        <taxon>Bacteria</taxon>
        <taxon>Bacillati</taxon>
        <taxon>Actinomycetota</taxon>
        <taxon>Actinomycetes</taxon>
        <taxon>Micrococcales</taxon>
        <taxon>Micrococcaceae</taxon>
        <taxon>Kocuria</taxon>
    </lineage>
</organism>
<dbReference type="InterPro" id="IPR006235">
    <property type="entry name" value="OAc-hSer/O-AcSer_sulfhydrylase"/>
</dbReference>
<evidence type="ECO:0000256" key="2">
    <source>
        <dbReference type="ARBA" id="ARBA00009077"/>
    </source>
</evidence>
<dbReference type="CDD" id="cd00614">
    <property type="entry name" value="CGS_like"/>
    <property type="match status" value="1"/>
</dbReference>
<comment type="caution">
    <text evidence="12">The sequence shown here is derived from an EMBL/GenBank/DDBJ whole genome shotgun (WGS) entry which is preliminary data.</text>
</comment>
<evidence type="ECO:0000256" key="4">
    <source>
        <dbReference type="ARBA" id="ARBA00022898"/>
    </source>
</evidence>
<keyword evidence="3" id="KW-0808">Transferase</keyword>
<keyword evidence="4 9" id="KW-0663">Pyridoxal phosphate</keyword>
<comment type="catalytic activity">
    <reaction evidence="8">
        <text>L-methionine + H2O = methanethiol + 2-oxobutanoate + NH4(+)</text>
        <dbReference type="Rhea" id="RHEA:23800"/>
        <dbReference type="ChEBI" id="CHEBI:15377"/>
        <dbReference type="ChEBI" id="CHEBI:16007"/>
        <dbReference type="ChEBI" id="CHEBI:16763"/>
        <dbReference type="ChEBI" id="CHEBI:28938"/>
        <dbReference type="ChEBI" id="CHEBI:57844"/>
        <dbReference type="EC" id="4.4.1.11"/>
    </reaction>
    <physiologicalReaction direction="left-to-right" evidence="8">
        <dbReference type="Rhea" id="RHEA:23801"/>
    </physiologicalReaction>
</comment>
<comment type="catalytic activity">
    <reaction evidence="7">
        <text>L-homocysteine + H2O = 2-oxobutanoate + hydrogen sulfide + NH4(+) + H(+)</text>
        <dbReference type="Rhea" id="RHEA:14501"/>
        <dbReference type="ChEBI" id="CHEBI:15377"/>
        <dbReference type="ChEBI" id="CHEBI:15378"/>
        <dbReference type="ChEBI" id="CHEBI:16763"/>
        <dbReference type="ChEBI" id="CHEBI:28938"/>
        <dbReference type="ChEBI" id="CHEBI:29919"/>
        <dbReference type="ChEBI" id="CHEBI:58199"/>
        <dbReference type="EC" id="4.4.1.2"/>
    </reaction>
    <physiologicalReaction direction="left-to-right" evidence="7">
        <dbReference type="Rhea" id="RHEA:14502"/>
    </physiologicalReaction>
</comment>
<feature type="region of interest" description="Disordered" evidence="11">
    <location>
        <begin position="456"/>
        <end position="491"/>
    </location>
</feature>
<evidence type="ECO:0000256" key="7">
    <source>
        <dbReference type="ARBA" id="ARBA00048780"/>
    </source>
</evidence>
<dbReference type="FunFam" id="3.40.640.10:FF:000046">
    <property type="entry name" value="Cystathionine gamma-lyase"/>
    <property type="match status" value="1"/>
</dbReference>
<dbReference type="AlphaFoldDB" id="M2WAS4"/>
<dbReference type="InterPro" id="IPR015424">
    <property type="entry name" value="PyrdxlP-dep_Trfase"/>
</dbReference>
<proteinExistence type="inferred from homology"/>
<evidence type="ECO:0000256" key="11">
    <source>
        <dbReference type="SAM" id="MobiDB-lite"/>
    </source>
</evidence>
<dbReference type="InterPro" id="IPR015421">
    <property type="entry name" value="PyrdxlP-dep_Trfase_major"/>
</dbReference>
<evidence type="ECO:0000256" key="8">
    <source>
        <dbReference type="ARBA" id="ARBA00052699"/>
    </source>
</evidence>
<evidence type="ECO:0000313" key="13">
    <source>
        <dbReference type="Proteomes" id="UP000009877"/>
    </source>
</evidence>
<dbReference type="PANTHER" id="PTHR43797">
    <property type="entry name" value="HOMOCYSTEINE/CYSTEINE SYNTHASE"/>
    <property type="match status" value="1"/>
</dbReference>
<accession>M2WAS4</accession>
<evidence type="ECO:0000256" key="6">
    <source>
        <dbReference type="ARBA" id="ARBA00047199"/>
    </source>
</evidence>
<comment type="cofactor">
    <cofactor evidence="1 10">
        <name>pyridoxal 5'-phosphate</name>
        <dbReference type="ChEBI" id="CHEBI:597326"/>
    </cofactor>
</comment>
<evidence type="ECO:0000256" key="1">
    <source>
        <dbReference type="ARBA" id="ARBA00001933"/>
    </source>
</evidence>
<dbReference type="EC" id="4.4.1.2" evidence="5"/>
<dbReference type="Gene3D" id="3.40.640.10">
    <property type="entry name" value="Type I PLP-dependent aspartate aminotransferase-like (Major domain)"/>
    <property type="match status" value="1"/>
</dbReference>
<dbReference type="PANTHER" id="PTHR43797:SF2">
    <property type="entry name" value="HOMOCYSTEINE_CYSTEINE SYNTHASE"/>
    <property type="match status" value="1"/>
</dbReference>
<reference evidence="12 13" key="1">
    <citation type="journal article" date="2014" name="Genome Announc.">
        <title>Draft Genome Sequence of Kocuria palustris PEL.</title>
        <authorList>
            <person name="Sharma G."/>
            <person name="Khatri I."/>
            <person name="Subramanian S."/>
        </authorList>
    </citation>
    <scope>NUCLEOTIDE SEQUENCE [LARGE SCALE GENOMIC DNA]</scope>
    <source>
        <strain evidence="12 13">PEL</strain>
    </source>
</reference>
<dbReference type="PIRSF" id="PIRSF001434">
    <property type="entry name" value="CGS"/>
    <property type="match status" value="1"/>
</dbReference>
<dbReference type="GO" id="GO:0047982">
    <property type="term" value="F:homocysteine desulfhydrase activity"/>
    <property type="evidence" value="ECO:0007669"/>
    <property type="project" value="UniProtKB-EC"/>
</dbReference>
<gene>
    <name evidence="12" type="ORF">C884_01664</name>
</gene>
<dbReference type="GO" id="GO:0005737">
    <property type="term" value="C:cytoplasm"/>
    <property type="evidence" value="ECO:0007669"/>
    <property type="project" value="TreeGrafter"/>
</dbReference>
<dbReference type="GO" id="GO:0003961">
    <property type="term" value="F:O-acetylhomoserine aminocarboxypropyltransferase activity"/>
    <property type="evidence" value="ECO:0007669"/>
    <property type="project" value="TreeGrafter"/>
</dbReference>
<dbReference type="Pfam" id="PF01053">
    <property type="entry name" value="Cys_Met_Meta_PP"/>
    <property type="match status" value="1"/>
</dbReference>
<dbReference type="GO" id="GO:0018826">
    <property type="term" value="F:methionine gamma-lyase activity"/>
    <property type="evidence" value="ECO:0007669"/>
    <property type="project" value="UniProtKB-EC"/>
</dbReference>
<dbReference type="GO" id="GO:0006535">
    <property type="term" value="P:cysteine biosynthetic process from serine"/>
    <property type="evidence" value="ECO:0007669"/>
    <property type="project" value="TreeGrafter"/>
</dbReference>
<evidence type="ECO:0000256" key="5">
    <source>
        <dbReference type="ARBA" id="ARBA00047175"/>
    </source>
</evidence>
<name>M2WAS4_9MICC</name>
<evidence type="ECO:0000256" key="9">
    <source>
        <dbReference type="PIRSR" id="PIRSR001434-2"/>
    </source>
</evidence>
<dbReference type="InterPro" id="IPR015422">
    <property type="entry name" value="PyrdxlP-dep_Trfase_small"/>
</dbReference>
<dbReference type="SUPFAM" id="SSF53383">
    <property type="entry name" value="PLP-dependent transferases"/>
    <property type="match status" value="1"/>
</dbReference>
<dbReference type="PROSITE" id="PS00868">
    <property type="entry name" value="CYS_MET_METAB_PP"/>
    <property type="match status" value="1"/>
</dbReference>
<dbReference type="GO" id="GO:0030170">
    <property type="term" value="F:pyridoxal phosphate binding"/>
    <property type="evidence" value="ECO:0007669"/>
    <property type="project" value="InterPro"/>
</dbReference>
<dbReference type="GO" id="GO:0071269">
    <property type="term" value="P:L-homocysteine biosynthetic process"/>
    <property type="evidence" value="ECO:0007669"/>
    <property type="project" value="TreeGrafter"/>
</dbReference>
<dbReference type="InterPro" id="IPR000277">
    <property type="entry name" value="Cys/Met-Metab_PyrdxlP-dep_enz"/>
</dbReference>
<dbReference type="EMBL" id="ANHZ02000030">
    <property type="protein sequence ID" value="EME35567.1"/>
    <property type="molecule type" value="Genomic_DNA"/>
</dbReference>
<evidence type="ECO:0000256" key="3">
    <source>
        <dbReference type="ARBA" id="ARBA00022679"/>
    </source>
</evidence>
<dbReference type="Gene3D" id="3.90.1150.10">
    <property type="entry name" value="Aspartate Aminotransferase, domain 1"/>
    <property type="match status" value="1"/>
</dbReference>
<comment type="similarity">
    <text evidence="2 10">Belongs to the trans-sulfuration enzymes family.</text>
</comment>
<evidence type="ECO:0000256" key="10">
    <source>
        <dbReference type="RuleBase" id="RU362118"/>
    </source>
</evidence>
<keyword evidence="13" id="KW-1185">Reference proteome</keyword>
<sequence length="491" mass="51913">MTSSPCDELKSSTSLATRQIHAGRTGSDPGAPAAPVQATLPVPIYQSSAFEFPDHAAAAAMFAQTTPGFTYSRTGNPTVAVLEQKVADLEGGVGAVAMGSGQSAVAAALLALISTGPGKHLVVSEKIYGGTVDLLGDTLADLGATVTYVDPADPSAWSEAITEDTRGFFLESIGNPLATLADLDAISRIAHERGIPVIVDSTLATPILYRPFEHGADIVVHSATKFFGGHGTSLAGVVIDSGRFDWEAEADRWPQFTEPRARWGGISLCEKLRGGSPFLHLCRAKFVHDLGLTLSPFNASQIIQGLETLDLRMRRHSDSAARIAEFLSTHPAVRCVHHPLIEGSADREIAERDFPQGVGSVFGFELECSDAAVAGFVDSLRLFKLVANIGDVRSLINHPAAMTHCRLSEEQRLAGGISWQTLRLSIGLEAVDDLIADLQSSLDELLRVEAARGAEIPAAEGAPGSSTAGAPVRSEDEPSGARRNQRQEVQA</sequence>
<protein>
    <recommendedName>
        <fullName evidence="5">homocysteine desulfhydrase</fullName>
        <ecNumber evidence="5">4.4.1.2</ecNumber>
    </recommendedName>
    <alternativeName>
        <fullName evidence="6">Homocysteine desulfhydrase</fullName>
    </alternativeName>
</protein>
<dbReference type="GO" id="GO:0004124">
    <property type="term" value="F:cysteine synthase activity"/>
    <property type="evidence" value="ECO:0007669"/>
    <property type="project" value="TreeGrafter"/>
</dbReference>
<dbReference type="InterPro" id="IPR054542">
    <property type="entry name" value="Cys_met_metab_PP"/>
</dbReference>